<evidence type="ECO:0000256" key="1">
    <source>
        <dbReference type="PIRSR" id="PIRSR605502-1"/>
    </source>
</evidence>
<protein>
    <recommendedName>
        <fullName evidence="4">ADP-ribosylglycohydrolase</fullName>
    </recommendedName>
</protein>
<dbReference type="Gene3D" id="1.10.4080.10">
    <property type="entry name" value="ADP-ribosylation/Crystallin J1"/>
    <property type="match status" value="1"/>
</dbReference>
<gene>
    <name evidence="2" type="ORF">KP79_PYT11226</name>
</gene>
<dbReference type="SUPFAM" id="SSF101478">
    <property type="entry name" value="ADP-ribosylglycohydrolase"/>
    <property type="match status" value="1"/>
</dbReference>
<dbReference type="AlphaFoldDB" id="A0A210Q4C6"/>
<comment type="caution">
    <text evidence="2">The sequence shown here is derived from an EMBL/GenBank/DDBJ whole genome shotgun (WGS) entry which is preliminary data.</text>
</comment>
<keyword evidence="3" id="KW-1185">Reference proteome</keyword>
<dbReference type="PANTHER" id="PTHR16222:SF40">
    <property type="entry name" value="ADP-RIBOSYLGLYCOHYDROLASE"/>
    <property type="match status" value="1"/>
</dbReference>
<organism evidence="2 3">
    <name type="scientific">Mizuhopecten yessoensis</name>
    <name type="common">Japanese scallop</name>
    <name type="synonym">Patinopecten yessoensis</name>
    <dbReference type="NCBI Taxonomy" id="6573"/>
    <lineage>
        <taxon>Eukaryota</taxon>
        <taxon>Metazoa</taxon>
        <taxon>Spiralia</taxon>
        <taxon>Lophotrochozoa</taxon>
        <taxon>Mollusca</taxon>
        <taxon>Bivalvia</taxon>
        <taxon>Autobranchia</taxon>
        <taxon>Pteriomorphia</taxon>
        <taxon>Pectinida</taxon>
        <taxon>Pectinoidea</taxon>
        <taxon>Pectinidae</taxon>
        <taxon>Mizuhopecten</taxon>
    </lineage>
</organism>
<keyword evidence="1" id="KW-0479">Metal-binding</keyword>
<dbReference type="InterPro" id="IPR036705">
    <property type="entry name" value="Ribosyl_crysJ1_sf"/>
</dbReference>
<sequence length="371" mass="41912">MATFPNPLSGKLKSTSTPTKRYHPYTRMIRKEVHRVYDRIYATIYGHCIGDALGLLTETLTRDETKKKYREVYHKFELVHKKILPDSHRRKWKIGDWTDESDIMILILQSILKNKGEVIPIDFAKRLIEWSEHGFPELEDVCGLGTCPQVKAVINHPQFSEAPEKAAEIVWRDSRQLLATNSAISRTAVIGVHSYSTIGKVIKHTLDICKVTHPDIRCQASCVAVTVAIALMLQKNDRHMKKNGKYNVNGIIDETYKYAARILSTSEEVKELKSYMSYCSLKDLKLDEPGRTNYTYKTLGAGLWALRQKDFRQAIQDIVLEGGDADANAAVAGALLGCKLGVEAIPPTWIEPLCHRMWLDDILDGLSMAIA</sequence>
<dbReference type="GO" id="GO:0046872">
    <property type="term" value="F:metal ion binding"/>
    <property type="evidence" value="ECO:0007669"/>
    <property type="project" value="UniProtKB-KW"/>
</dbReference>
<keyword evidence="1" id="KW-0460">Magnesium</keyword>
<evidence type="ECO:0000313" key="3">
    <source>
        <dbReference type="Proteomes" id="UP000242188"/>
    </source>
</evidence>
<feature type="binding site" evidence="1">
    <location>
        <position position="99"/>
    </location>
    <ligand>
        <name>Mg(2+)</name>
        <dbReference type="ChEBI" id="CHEBI:18420"/>
        <label>1</label>
    </ligand>
</feature>
<proteinExistence type="predicted"/>
<reference evidence="2 3" key="1">
    <citation type="journal article" date="2017" name="Nat. Ecol. Evol.">
        <title>Scallop genome provides insights into evolution of bilaterian karyotype and development.</title>
        <authorList>
            <person name="Wang S."/>
            <person name="Zhang J."/>
            <person name="Jiao W."/>
            <person name="Li J."/>
            <person name="Xun X."/>
            <person name="Sun Y."/>
            <person name="Guo X."/>
            <person name="Huan P."/>
            <person name="Dong B."/>
            <person name="Zhang L."/>
            <person name="Hu X."/>
            <person name="Sun X."/>
            <person name="Wang J."/>
            <person name="Zhao C."/>
            <person name="Wang Y."/>
            <person name="Wang D."/>
            <person name="Huang X."/>
            <person name="Wang R."/>
            <person name="Lv J."/>
            <person name="Li Y."/>
            <person name="Zhang Z."/>
            <person name="Liu B."/>
            <person name="Lu W."/>
            <person name="Hui Y."/>
            <person name="Liang J."/>
            <person name="Zhou Z."/>
            <person name="Hou R."/>
            <person name="Li X."/>
            <person name="Liu Y."/>
            <person name="Li H."/>
            <person name="Ning X."/>
            <person name="Lin Y."/>
            <person name="Zhao L."/>
            <person name="Xing Q."/>
            <person name="Dou J."/>
            <person name="Li Y."/>
            <person name="Mao J."/>
            <person name="Guo H."/>
            <person name="Dou H."/>
            <person name="Li T."/>
            <person name="Mu C."/>
            <person name="Jiang W."/>
            <person name="Fu Q."/>
            <person name="Fu X."/>
            <person name="Miao Y."/>
            <person name="Liu J."/>
            <person name="Yu Q."/>
            <person name="Li R."/>
            <person name="Liao H."/>
            <person name="Li X."/>
            <person name="Kong Y."/>
            <person name="Jiang Z."/>
            <person name="Chourrout D."/>
            <person name="Li R."/>
            <person name="Bao Z."/>
        </authorList>
    </citation>
    <scope>NUCLEOTIDE SEQUENCE [LARGE SCALE GENOMIC DNA]</scope>
    <source>
        <strain evidence="2 3">PY_sf001</strain>
    </source>
</reference>
<feature type="binding site" evidence="1">
    <location>
        <position position="98"/>
    </location>
    <ligand>
        <name>Mg(2+)</name>
        <dbReference type="ChEBI" id="CHEBI:18420"/>
        <label>1</label>
    </ligand>
</feature>
<dbReference type="PANTHER" id="PTHR16222">
    <property type="entry name" value="ADP-RIBOSYLGLYCOHYDROLASE"/>
    <property type="match status" value="1"/>
</dbReference>
<feature type="binding site" evidence="1">
    <location>
        <position position="326"/>
    </location>
    <ligand>
        <name>Mg(2+)</name>
        <dbReference type="ChEBI" id="CHEBI:18420"/>
        <label>1</label>
    </ligand>
</feature>
<evidence type="ECO:0008006" key="4">
    <source>
        <dbReference type="Google" id="ProtNLM"/>
    </source>
</evidence>
<dbReference type="InterPro" id="IPR005502">
    <property type="entry name" value="Ribosyl_crysJ1"/>
</dbReference>
<comment type="cofactor">
    <cofactor evidence="1">
        <name>Mg(2+)</name>
        <dbReference type="ChEBI" id="CHEBI:18420"/>
    </cofactor>
    <text evidence="1">Binds 2 magnesium ions per subunit.</text>
</comment>
<dbReference type="Proteomes" id="UP000242188">
    <property type="component" value="Unassembled WGS sequence"/>
</dbReference>
<dbReference type="EMBL" id="NEDP02005055">
    <property type="protein sequence ID" value="OWF43582.1"/>
    <property type="molecule type" value="Genomic_DNA"/>
</dbReference>
<accession>A0A210Q4C6</accession>
<dbReference type="OrthoDB" id="2021138at2759"/>
<dbReference type="InterPro" id="IPR050792">
    <property type="entry name" value="ADP-ribosylglycohydrolase"/>
</dbReference>
<evidence type="ECO:0000313" key="2">
    <source>
        <dbReference type="EMBL" id="OWF43582.1"/>
    </source>
</evidence>
<dbReference type="STRING" id="6573.A0A210Q4C6"/>
<name>A0A210Q4C6_MIZYE</name>
<feature type="binding site" evidence="1">
    <location>
        <position position="324"/>
    </location>
    <ligand>
        <name>Mg(2+)</name>
        <dbReference type="ChEBI" id="CHEBI:18420"/>
        <label>1</label>
    </ligand>
</feature>
<dbReference type="Pfam" id="PF03747">
    <property type="entry name" value="ADP_ribosyl_GH"/>
    <property type="match status" value="1"/>
</dbReference>